<evidence type="ECO:0000313" key="2">
    <source>
        <dbReference type="EMBL" id="KAA9208728.1"/>
    </source>
</evidence>
<feature type="compositionally biased region" description="Basic and acidic residues" evidence="1">
    <location>
        <begin position="9"/>
        <end position="28"/>
    </location>
</feature>
<organism evidence="2 3">
    <name type="scientific">Enterococcus durans</name>
    <dbReference type="NCBI Taxonomy" id="53345"/>
    <lineage>
        <taxon>Bacteria</taxon>
        <taxon>Bacillati</taxon>
        <taxon>Bacillota</taxon>
        <taxon>Bacilli</taxon>
        <taxon>Lactobacillales</taxon>
        <taxon>Enterococcaceae</taxon>
        <taxon>Enterococcus</taxon>
    </lineage>
</organism>
<protein>
    <submittedName>
        <fullName evidence="2">Uncharacterized protein</fullName>
    </submittedName>
</protein>
<evidence type="ECO:0000256" key="1">
    <source>
        <dbReference type="SAM" id="MobiDB-lite"/>
    </source>
</evidence>
<evidence type="ECO:0000313" key="3">
    <source>
        <dbReference type="Proteomes" id="UP000326078"/>
    </source>
</evidence>
<sequence length="189" mass="21868">MGKFSRFVEALDPRKKQEEGEHPQRKETTVSYRREHKPKGMSRQQKEETCKRLLAEAKISQENRRSHSPKPLKERIQTVTVQVEEVEVTYAELDLNALGKGPKPQNKVPETIYAEIKEPSGAKNQEPIYENLKGMTHPSPEPLYERVFPWKSSGETQTKISLEEIQHTKVNLGARPKRHNPPLEMAHER</sequence>
<name>A0A5N0Z351_9ENTE</name>
<proteinExistence type="predicted"/>
<dbReference type="EMBL" id="VYUT01000001">
    <property type="protein sequence ID" value="KAA9208728.1"/>
    <property type="molecule type" value="Genomic_DNA"/>
</dbReference>
<dbReference type="AlphaFoldDB" id="A0A5N0Z351"/>
<dbReference type="RefSeq" id="WP_151026479.1">
    <property type="nucleotide sequence ID" value="NZ_SJOV01000006.1"/>
</dbReference>
<feature type="region of interest" description="Disordered" evidence="1">
    <location>
        <begin position="1"/>
        <end position="49"/>
    </location>
</feature>
<reference evidence="2 3" key="1">
    <citation type="submission" date="2019-09" db="EMBL/GenBank/DDBJ databases">
        <title>Vancomyinc resistant enterococci isolated from farm animals in Switzerland.</title>
        <authorList>
            <person name="Stevens M.J.A."/>
            <person name="Stephan R."/>
            <person name="Morach M."/>
            <person name="Nuesch-Inderbinen M."/>
        </authorList>
    </citation>
    <scope>NUCLEOTIDE SEQUENCE [LARGE SCALE GENOMIC DNA]</scope>
    <source>
        <strain evidence="2 3">GH27</strain>
    </source>
</reference>
<accession>A0A5N0Z351</accession>
<comment type="caution">
    <text evidence="2">The sequence shown here is derived from an EMBL/GenBank/DDBJ whole genome shotgun (WGS) entry which is preliminary data.</text>
</comment>
<gene>
    <name evidence="2" type="ORF">F6X95_01185</name>
</gene>
<dbReference type="Proteomes" id="UP000326078">
    <property type="component" value="Unassembled WGS sequence"/>
</dbReference>